<feature type="region of interest" description="Disordered" evidence="2">
    <location>
        <begin position="1"/>
        <end position="21"/>
    </location>
</feature>
<keyword evidence="1" id="KW-0597">Phosphoprotein</keyword>
<reference evidence="5 6" key="1">
    <citation type="submission" date="2021-07" db="EMBL/GenBank/DDBJ databases">
        <title>The Aristolochia fimbriata genome: insights into angiosperm evolution, floral development and chemical biosynthesis.</title>
        <authorList>
            <person name="Jiao Y."/>
        </authorList>
    </citation>
    <scope>NUCLEOTIDE SEQUENCE [LARGE SCALE GENOMIC DNA]</scope>
    <source>
        <strain evidence="5">IBCAS-2021</strain>
        <tissue evidence="5">Leaf</tissue>
    </source>
</reference>
<dbReference type="SUPFAM" id="SSF82708">
    <property type="entry name" value="R3H domain"/>
    <property type="match status" value="1"/>
</dbReference>
<evidence type="ECO:0000313" key="6">
    <source>
        <dbReference type="Proteomes" id="UP000825729"/>
    </source>
</evidence>
<keyword evidence="6" id="KW-1185">Reference proteome</keyword>
<proteinExistence type="predicted"/>
<sequence>MDSQAPCLASAAPAVEGDAKKEKESCLDPVDPFLKEALQNPRHRLTVLRMELDIQKFMQNTEQQQFEFPHFPTSYLRLAAHRVAQHYNLQSIVLDNNIDGTGGRIAVLKTAESRYPTVCLGDIPAKQAENEKLEQVKIAIKPRPRRANSTDSTELGLNRSTVRTVEERKEDYEKARARIFSGFSNGESEEISLADARRGPCSSGDESESYRNLTDEVEKHYNRDSSSGARIAIFRDREKDRSDPDYDRSYVRYVKVPSNQNIAVGGHFPLLQPQFVSYDGFSPLLLPRTQSPLNYQPSNPNTSPFCAVGSSQSSSDSVYMHWPTPAMMYAHSYEHLRQAVVQAPFYSQPLSFDYLQNH</sequence>
<feature type="domain" description="R3H" evidence="3">
    <location>
        <begin position="44"/>
        <end position="113"/>
    </location>
</feature>
<feature type="region of interest" description="Disordered" evidence="2">
    <location>
        <begin position="142"/>
        <end position="162"/>
    </location>
</feature>
<dbReference type="PANTHER" id="PTHR15672:SF15">
    <property type="entry name" value="SINGLE-STRANDED NUCLEIC ACID BINDING R3H PROTEIN"/>
    <property type="match status" value="1"/>
</dbReference>
<dbReference type="PANTHER" id="PTHR15672">
    <property type="entry name" value="CAMP-REGULATED PHOSPHOPROTEIN 21 RELATED R3H DOMAIN CONTAINING PROTEIN"/>
    <property type="match status" value="1"/>
</dbReference>
<dbReference type="Gene3D" id="3.30.1370.50">
    <property type="entry name" value="R3H-like domain"/>
    <property type="match status" value="1"/>
</dbReference>
<dbReference type="InterPro" id="IPR051937">
    <property type="entry name" value="R3H_domain_containing"/>
</dbReference>
<gene>
    <name evidence="5" type="ORF">H6P81_007739</name>
</gene>
<feature type="domain" description="SUZ" evidence="4">
    <location>
        <begin position="114"/>
        <end position="184"/>
    </location>
</feature>
<dbReference type="PROSITE" id="PS51673">
    <property type="entry name" value="SUZ"/>
    <property type="match status" value="1"/>
</dbReference>
<protein>
    <submittedName>
        <fullName evidence="5">Uncharacterized protein</fullName>
    </submittedName>
</protein>
<feature type="compositionally biased region" description="Polar residues" evidence="2">
    <location>
        <begin position="147"/>
        <end position="162"/>
    </location>
</feature>
<dbReference type="EMBL" id="JAINDJ010000003">
    <property type="protein sequence ID" value="KAG9454835.1"/>
    <property type="molecule type" value="Genomic_DNA"/>
</dbReference>
<dbReference type="CDD" id="cd02642">
    <property type="entry name" value="R3H_encore_like"/>
    <property type="match status" value="1"/>
</dbReference>
<evidence type="ECO:0000256" key="2">
    <source>
        <dbReference type="SAM" id="MobiDB-lite"/>
    </source>
</evidence>
<dbReference type="Proteomes" id="UP000825729">
    <property type="component" value="Unassembled WGS sequence"/>
</dbReference>
<name>A0AAV7F139_ARIFI</name>
<dbReference type="Pfam" id="PF01424">
    <property type="entry name" value="R3H"/>
    <property type="match status" value="1"/>
</dbReference>
<evidence type="ECO:0000313" key="5">
    <source>
        <dbReference type="EMBL" id="KAG9454835.1"/>
    </source>
</evidence>
<feature type="region of interest" description="Disordered" evidence="2">
    <location>
        <begin position="191"/>
        <end position="212"/>
    </location>
</feature>
<dbReference type="AlphaFoldDB" id="A0AAV7F139"/>
<dbReference type="InterPro" id="IPR036867">
    <property type="entry name" value="R3H_dom_sf"/>
</dbReference>
<accession>A0AAV7F139</accession>
<evidence type="ECO:0000259" key="4">
    <source>
        <dbReference type="PROSITE" id="PS51673"/>
    </source>
</evidence>
<evidence type="ECO:0000256" key="1">
    <source>
        <dbReference type="ARBA" id="ARBA00022553"/>
    </source>
</evidence>
<dbReference type="Pfam" id="PF12752">
    <property type="entry name" value="SUZ"/>
    <property type="match status" value="1"/>
</dbReference>
<dbReference type="SMART" id="SM00393">
    <property type="entry name" value="R3H"/>
    <property type="match status" value="1"/>
</dbReference>
<dbReference type="GO" id="GO:0003676">
    <property type="term" value="F:nucleic acid binding"/>
    <property type="evidence" value="ECO:0007669"/>
    <property type="project" value="UniProtKB-UniRule"/>
</dbReference>
<dbReference type="InterPro" id="IPR001374">
    <property type="entry name" value="R3H_dom"/>
</dbReference>
<dbReference type="PROSITE" id="PS51061">
    <property type="entry name" value="R3H"/>
    <property type="match status" value="1"/>
</dbReference>
<dbReference type="InterPro" id="IPR024771">
    <property type="entry name" value="SUZ"/>
</dbReference>
<comment type="caution">
    <text evidence="5">The sequence shown here is derived from an EMBL/GenBank/DDBJ whole genome shotgun (WGS) entry which is preliminary data.</text>
</comment>
<evidence type="ECO:0000259" key="3">
    <source>
        <dbReference type="PROSITE" id="PS51061"/>
    </source>
</evidence>
<organism evidence="5 6">
    <name type="scientific">Aristolochia fimbriata</name>
    <name type="common">White veined hardy Dutchman's pipe vine</name>
    <dbReference type="NCBI Taxonomy" id="158543"/>
    <lineage>
        <taxon>Eukaryota</taxon>
        <taxon>Viridiplantae</taxon>
        <taxon>Streptophyta</taxon>
        <taxon>Embryophyta</taxon>
        <taxon>Tracheophyta</taxon>
        <taxon>Spermatophyta</taxon>
        <taxon>Magnoliopsida</taxon>
        <taxon>Magnoliidae</taxon>
        <taxon>Piperales</taxon>
        <taxon>Aristolochiaceae</taxon>
        <taxon>Aristolochia</taxon>
    </lineage>
</organism>